<evidence type="ECO:0000313" key="3">
    <source>
        <dbReference type="Proteomes" id="UP001497457"/>
    </source>
</evidence>
<dbReference type="PANTHER" id="PTHR26379:SF187">
    <property type="entry name" value="OS07G0655300 PROTEIN"/>
    <property type="match status" value="1"/>
</dbReference>
<dbReference type="CDD" id="cd00121">
    <property type="entry name" value="MATH"/>
    <property type="match status" value="1"/>
</dbReference>
<name>A0ABC8Z868_9POAL</name>
<dbReference type="InterPro" id="IPR002083">
    <property type="entry name" value="MATH/TRAF_dom"/>
</dbReference>
<dbReference type="Gene3D" id="2.60.210.10">
    <property type="entry name" value="Apoptosis, Tumor Necrosis Factor Receptor Associated Protein 2, Chain A"/>
    <property type="match status" value="1"/>
</dbReference>
<dbReference type="Proteomes" id="UP001497457">
    <property type="component" value="Chromosome 18b"/>
</dbReference>
<evidence type="ECO:0000259" key="1">
    <source>
        <dbReference type="Pfam" id="PF22486"/>
    </source>
</evidence>
<dbReference type="SUPFAM" id="SSF49599">
    <property type="entry name" value="TRAF domain-like"/>
    <property type="match status" value="1"/>
</dbReference>
<organism evidence="2 3">
    <name type="scientific">Urochloa decumbens</name>
    <dbReference type="NCBI Taxonomy" id="240449"/>
    <lineage>
        <taxon>Eukaryota</taxon>
        <taxon>Viridiplantae</taxon>
        <taxon>Streptophyta</taxon>
        <taxon>Embryophyta</taxon>
        <taxon>Tracheophyta</taxon>
        <taxon>Spermatophyta</taxon>
        <taxon>Magnoliopsida</taxon>
        <taxon>Liliopsida</taxon>
        <taxon>Poales</taxon>
        <taxon>Poaceae</taxon>
        <taxon>PACMAD clade</taxon>
        <taxon>Panicoideae</taxon>
        <taxon>Panicodae</taxon>
        <taxon>Paniceae</taxon>
        <taxon>Melinidinae</taxon>
        <taxon>Urochloa</taxon>
    </lineage>
</organism>
<accession>A0ABC8Z868</accession>
<dbReference type="InterPro" id="IPR045005">
    <property type="entry name" value="BPM1-6"/>
</dbReference>
<dbReference type="PANTHER" id="PTHR26379">
    <property type="entry name" value="BTB/POZ AND MATH DOMAIN-CONTAINING PROTEIN 1"/>
    <property type="match status" value="1"/>
</dbReference>
<dbReference type="AlphaFoldDB" id="A0ABC8Z868"/>
<reference evidence="2" key="1">
    <citation type="submission" date="2024-10" db="EMBL/GenBank/DDBJ databases">
        <authorList>
            <person name="Ryan C."/>
        </authorList>
    </citation>
    <scope>NUCLEOTIDE SEQUENCE [LARGE SCALE GENOMIC DNA]</scope>
</reference>
<dbReference type="EMBL" id="OZ075128">
    <property type="protein sequence ID" value="CAL4956750.1"/>
    <property type="molecule type" value="Genomic_DNA"/>
</dbReference>
<keyword evidence="3" id="KW-1185">Reference proteome</keyword>
<evidence type="ECO:0000313" key="2">
    <source>
        <dbReference type="EMBL" id="CAL4956750.1"/>
    </source>
</evidence>
<protein>
    <recommendedName>
        <fullName evidence="1">MATH domain-containing protein</fullName>
    </recommendedName>
</protein>
<proteinExistence type="predicted"/>
<dbReference type="InterPro" id="IPR008974">
    <property type="entry name" value="TRAF-like"/>
</dbReference>
<sequence length="147" mass="16652">MSLTAAETRVFHFKVDSYSWARKVADVGQCFQSETFSVGGCEWTVRYYPHGVPFNSRSAPSIRLVLESLPATVRHITVRFGCVQVQVDEEPSVAAESLHMCSPQRIAYFRDERSLELRLDHGRLVAAGKERDCFEVLCKVCVLRDPI</sequence>
<feature type="domain" description="MATH" evidence="1">
    <location>
        <begin position="11"/>
        <end position="68"/>
    </location>
</feature>
<dbReference type="Pfam" id="PF22486">
    <property type="entry name" value="MATH_2"/>
    <property type="match status" value="1"/>
</dbReference>
<gene>
    <name evidence="2" type="ORF">URODEC1_LOCUS42138</name>
</gene>